<sequence length="54" mass="5977">MQTTEEQKVQQQVGNPWSTGLFDCHENQTNAVMTAFFPCVTFGQIAEVLDGGEL</sequence>
<dbReference type="NCBIfam" id="TIGR01571">
    <property type="entry name" value="A_thal_Cys_rich"/>
    <property type="match status" value="1"/>
</dbReference>
<evidence type="ECO:0000313" key="1">
    <source>
        <dbReference type="EMBL" id="MCI00049.1"/>
    </source>
</evidence>
<dbReference type="Pfam" id="PF04749">
    <property type="entry name" value="PLAC8"/>
    <property type="match status" value="1"/>
</dbReference>
<evidence type="ECO:0000313" key="2">
    <source>
        <dbReference type="Proteomes" id="UP000265520"/>
    </source>
</evidence>
<dbReference type="EMBL" id="LXQA010042077">
    <property type="protein sequence ID" value="MCI00049.1"/>
    <property type="molecule type" value="Genomic_DNA"/>
</dbReference>
<keyword evidence="2" id="KW-1185">Reference proteome</keyword>
<dbReference type="InterPro" id="IPR006461">
    <property type="entry name" value="PLAC_motif_containing"/>
</dbReference>
<dbReference type="Proteomes" id="UP000265520">
    <property type="component" value="Unassembled WGS sequence"/>
</dbReference>
<reference evidence="1 2" key="1">
    <citation type="journal article" date="2018" name="Front. Plant Sci.">
        <title>Red Clover (Trifolium pratense) and Zigzag Clover (T. medium) - A Picture of Genomic Similarities and Differences.</title>
        <authorList>
            <person name="Dluhosova J."/>
            <person name="Istvanek J."/>
            <person name="Nedelnik J."/>
            <person name="Repkova J."/>
        </authorList>
    </citation>
    <scope>NUCLEOTIDE SEQUENCE [LARGE SCALE GENOMIC DNA]</scope>
    <source>
        <strain evidence="2">cv. 10/8</strain>
        <tissue evidence="1">Leaf</tissue>
    </source>
</reference>
<name>A0A392NLP6_9FABA</name>
<dbReference type="AlphaFoldDB" id="A0A392NLP6"/>
<protein>
    <submittedName>
        <fullName evidence="1">Protein PLANT CADMIUM RESISTANCE 8-like</fullName>
    </submittedName>
</protein>
<dbReference type="PANTHER" id="PTHR15907">
    <property type="entry name" value="DUF614 FAMILY PROTEIN-RELATED"/>
    <property type="match status" value="1"/>
</dbReference>
<feature type="non-terminal residue" evidence="1">
    <location>
        <position position="54"/>
    </location>
</feature>
<comment type="caution">
    <text evidence="1">The sequence shown here is derived from an EMBL/GenBank/DDBJ whole genome shotgun (WGS) entry which is preliminary data.</text>
</comment>
<accession>A0A392NLP6</accession>
<organism evidence="1 2">
    <name type="scientific">Trifolium medium</name>
    <dbReference type="NCBI Taxonomy" id="97028"/>
    <lineage>
        <taxon>Eukaryota</taxon>
        <taxon>Viridiplantae</taxon>
        <taxon>Streptophyta</taxon>
        <taxon>Embryophyta</taxon>
        <taxon>Tracheophyta</taxon>
        <taxon>Spermatophyta</taxon>
        <taxon>Magnoliopsida</taxon>
        <taxon>eudicotyledons</taxon>
        <taxon>Gunneridae</taxon>
        <taxon>Pentapetalae</taxon>
        <taxon>rosids</taxon>
        <taxon>fabids</taxon>
        <taxon>Fabales</taxon>
        <taxon>Fabaceae</taxon>
        <taxon>Papilionoideae</taxon>
        <taxon>50 kb inversion clade</taxon>
        <taxon>NPAAA clade</taxon>
        <taxon>Hologalegina</taxon>
        <taxon>IRL clade</taxon>
        <taxon>Trifolieae</taxon>
        <taxon>Trifolium</taxon>
    </lineage>
</organism>
<proteinExistence type="predicted"/>